<comment type="caution">
    <text evidence="3">The sequence shown here is derived from an EMBL/GenBank/DDBJ whole genome shotgun (WGS) entry which is preliminary data.</text>
</comment>
<evidence type="ECO:0000256" key="1">
    <source>
        <dbReference type="ARBA" id="ARBA00007430"/>
    </source>
</evidence>
<accession>A0A7X0Y4C6</accession>
<dbReference type="Proteomes" id="UP000535908">
    <property type="component" value="Unassembled WGS sequence"/>
</dbReference>
<organism evidence="3 4">
    <name type="scientific">Listeria grandensis</name>
    <dbReference type="NCBI Taxonomy" id="1494963"/>
    <lineage>
        <taxon>Bacteria</taxon>
        <taxon>Bacillati</taxon>
        <taxon>Bacillota</taxon>
        <taxon>Bacilli</taxon>
        <taxon>Bacillales</taxon>
        <taxon>Listeriaceae</taxon>
        <taxon>Listeria</taxon>
    </lineage>
</organism>
<dbReference type="Pfam" id="PF13727">
    <property type="entry name" value="CoA_binding_3"/>
    <property type="match status" value="1"/>
</dbReference>
<name>A0A7X0Y4C6_9LIST</name>
<evidence type="ECO:0000259" key="2">
    <source>
        <dbReference type="Pfam" id="PF02719"/>
    </source>
</evidence>
<dbReference type="AlphaFoldDB" id="A0A7X0Y4C6"/>
<reference evidence="3 4" key="1">
    <citation type="submission" date="2020-03" db="EMBL/GenBank/DDBJ databases">
        <title>Soil Listeria distribution.</title>
        <authorList>
            <person name="Liao J."/>
            <person name="Wiedmann M."/>
        </authorList>
    </citation>
    <scope>NUCLEOTIDE SEQUENCE [LARGE SCALE GENOMIC DNA]</scope>
    <source>
        <strain evidence="3 4">FSL L7-0741</strain>
    </source>
</reference>
<sequence>MEQTNFQQVKNTLILGAGDTGHIIAKKIMKEQEESFNILGFLDDAKEKQDVSLAGVSVIGTLADLQRLIKLYDVKLVIVAITNMGRVAFTRIETICKLAEIELRRIPCIEDLLLKNEPLINLADIPTQSLLNREPIQLNDAAIKQQLHQQTVLITGAGGSIGSEMCRQLLKYEPKSLILLGHGENSIYLIEQELREIAGNTTLVPVIADIKNREQMHEIVEEYAPNAIYHAAAHKHVSLMETNPHEAISNNVMGTRNISEAADRFGVQSFVMISSDKAVNPTGVMGASKRMCEMIIQEFAQKSDTKFSAVRFGNVLGSRGSVVPMFKKQIAKGGPVTVTDPQMTRFFMTIPEAASLVLQAGVFSQGGEIFVLDMGEEVKILDLAKNIIRLSGYSLDDIEIKFTGLRPGEKLYEELLLENELEPQQIYPKIYVGKTKFVSFETLHTILENNDAWTKEKLRKAMLALANSNHVTQEKNNLKV</sequence>
<gene>
    <name evidence="3" type="ORF">HCA69_10320</name>
</gene>
<dbReference type="RefSeq" id="WP_185526257.1">
    <property type="nucleotide sequence ID" value="NZ_JAARWN010000010.1"/>
</dbReference>
<dbReference type="InterPro" id="IPR036291">
    <property type="entry name" value="NAD(P)-bd_dom_sf"/>
</dbReference>
<evidence type="ECO:0000313" key="4">
    <source>
        <dbReference type="Proteomes" id="UP000535908"/>
    </source>
</evidence>
<dbReference type="PANTHER" id="PTHR43318">
    <property type="entry name" value="UDP-N-ACETYLGLUCOSAMINE 4,6-DEHYDRATASE"/>
    <property type="match status" value="1"/>
</dbReference>
<dbReference type="CDD" id="cd05237">
    <property type="entry name" value="UDP_invert_4-6DH_SDR_e"/>
    <property type="match status" value="1"/>
</dbReference>
<dbReference type="Pfam" id="PF02719">
    <property type="entry name" value="Polysacc_synt_2"/>
    <property type="match status" value="1"/>
</dbReference>
<dbReference type="EMBL" id="JAARWN010000010">
    <property type="protein sequence ID" value="MBC1936762.1"/>
    <property type="molecule type" value="Genomic_DNA"/>
</dbReference>
<evidence type="ECO:0000313" key="3">
    <source>
        <dbReference type="EMBL" id="MBC1936762.1"/>
    </source>
</evidence>
<feature type="domain" description="Polysaccharide biosynthesis protein CapD-like" evidence="2">
    <location>
        <begin position="152"/>
        <end position="433"/>
    </location>
</feature>
<dbReference type="InterPro" id="IPR051203">
    <property type="entry name" value="Polysaccharide_Synthase-Rel"/>
</dbReference>
<protein>
    <submittedName>
        <fullName evidence="3">Polysaccharide biosynthesis protein</fullName>
    </submittedName>
</protein>
<dbReference type="Gene3D" id="3.40.50.720">
    <property type="entry name" value="NAD(P)-binding Rossmann-like Domain"/>
    <property type="match status" value="2"/>
</dbReference>
<dbReference type="SUPFAM" id="SSF51735">
    <property type="entry name" value="NAD(P)-binding Rossmann-fold domains"/>
    <property type="match status" value="2"/>
</dbReference>
<comment type="similarity">
    <text evidence="1">Belongs to the polysaccharide synthase family.</text>
</comment>
<dbReference type="PANTHER" id="PTHR43318:SF1">
    <property type="entry name" value="POLYSACCHARIDE BIOSYNTHESIS PROTEIN EPSC-RELATED"/>
    <property type="match status" value="1"/>
</dbReference>
<dbReference type="InterPro" id="IPR003869">
    <property type="entry name" value="Polysac_CapD-like"/>
</dbReference>
<proteinExistence type="inferred from homology"/>